<dbReference type="PANTHER" id="PTHR42987">
    <property type="entry name" value="PEPTIDASE S49"/>
    <property type="match status" value="1"/>
</dbReference>
<accession>A0ABT1D8S2</accession>
<evidence type="ECO:0000313" key="7">
    <source>
        <dbReference type="Proteomes" id="UP001523392"/>
    </source>
</evidence>
<keyword evidence="3" id="KW-0378">Hydrolase</keyword>
<dbReference type="Proteomes" id="UP001523392">
    <property type="component" value="Unassembled WGS sequence"/>
</dbReference>
<dbReference type="PANTHER" id="PTHR42987:SF6">
    <property type="entry name" value="PROTEINASE IV"/>
    <property type="match status" value="1"/>
</dbReference>
<organism evidence="6 7">
    <name type="scientific">Siccirubricoccus soli</name>
    <dbReference type="NCBI Taxonomy" id="2899147"/>
    <lineage>
        <taxon>Bacteria</taxon>
        <taxon>Pseudomonadati</taxon>
        <taxon>Pseudomonadota</taxon>
        <taxon>Alphaproteobacteria</taxon>
        <taxon>Acetobacterales</taxon>
        <taxon>Roseomonadaceae</taxon>
        <taxon>Siccirubricoccus</taxon>
    </lineage>
</organism>
<dbReference type="Pfam" id="PF01343">
    <property type="entry name" value="Peptidase_S49"/>
    <property type="match status" value="1"/>
</dbReference>
<dbReference type="SUPFAM" id="SSF52096">
    <property type="entry name" value="ClpP/crotonase"/>
    <property type="match status" value="1"/>
</dbReference>
<keyword evidence="7" id="KW-1185">Reference proteome</keyword>
<evidence type="ECO:0000256" key="3">
    <source>
        <dbReference type="ARBA" id="ARBA00022801"/>
    </source>
</evidence>
<dbReference type="InterPro" id="IPR047272">
    <property type="entry name" value="S49_SppA_C"/>
</dbReference>
<evidence type="ECO:0000259" key="5">
    <source>
        <dbReference type="Pfam" id="PF01343"/>
    </source>
</evidence>
<dbReference type="EMBL" id="JAFIRR010000099">
    <property type="protein sequence ID" value="MCO6417655.1"/>
    <property type="molecule type" value="Genomic_DNA"/>
</dbReference>
<protein>
    <submittedName>
        <fullName evidence="6">Signal peptide peptidase SppA</fullName>
    </submittedName>
</protein>
<dbReference type="InterPro" id="IPR004635">
    <property type="entry name" value="Pept_S49_SppA"/>
</dbReference>
<evidence type="ECO:0000313" key="6">
    <source>
        <dbReference type="EMBL" id="MCO6417655.1"/>
    </source>
</evidence>
<evidence type="ECO:0000256" key="4">
    <source>
        <dbReference type="ARBA" id="ARBA00022825"/>
    </source>
</evidence>
<reference evidence="6 7" key="1">
    <citation type="submission" date="2021-12" db="EMBL/GenBank/DDBJ databases">
        <title>Siccirubricoccus leaddurans sp. nov., a high concentration Zn2+ tolerance bacterium.</title>
        <authorList>
            <person name="Cao Y."/>
        </authorList>
    </citation>
    <scope>NUCLEOTIDE SEQUENCE [LARGE SCALE GENOMIC DNA]</scope>
    <source>
        <strain evidence="6 7">KC 17139</strain>
    </source>
</reference>
<evidence type="ECO:0000256" key="1">
    <source>
        <dbReference type="ARBA" id="ARBA00008683"/>
    </source>
</evidence>
<comment type="similarity">
    <text evidence="1">Belongs to the peptidase S49 family.</text>
</comment>
<dbReference type="NCBIfam" id="TIGR00706">
    <property type="entry name" value="SppA_dom"/>
    <property type="match status" value="1"/>
</dbReference>
<dbReference type="InterPro" id="IPR002142">
    <property type="entry name" value="Peptidase_S49"/>
</dbReference>
<keyword evidence="2" id="KW-0645">Protease</keyword>
<comment type="caution">
    <text evidence="6">The sequence shown here is derived from an EMBL/GenBank/DDBJ whole genome shotgun (WGS) entry which is preliminary data.</text>
</comment>
<proteinExistence type="inferred from homology"/>
<dbReference type="RefSeq" id="WP_252954291.1">
    <property type="nucleotide sequence ID" value="NZ_JAFIRR010000099.1"/>
</dbReference>
<evidence type="ECO:0000256" key="2">
    <source>
        <dbReference type="ARBA" id="ARBA00022670"/>
    </source>
</evidence>
<gene>
    <name evidence="6" type="primary">sppA</name>
    <name evidence="6" type="ORF">JYK14_16015</name>
</gene>
<sequence length="304" mass="32649">MSLDADLLIDRRRLKRRLALWRGLAVLLLLAGALTFAARESGLSFPGREHVARLTVQGFIGDDRKLFEALEALGEDRATRALIVAIDSPGGSVGGGEALYATLQRLREKKPVVAVMRGTAASAAYMAALGTDRVYARDSTVTGSIGVLLQAVDVSELAARLGVRGEAIVSGPLKAQPNPLQPLSPEGRAALQAVVQDMYEQFLAKVVAARRLPEEKVRALADGRVFTGRQALAEGLIDAIGGEAEARAWLAAERQVPESLPVREVETRGPAERLFGALFQGFWKSVISEWLGVDGPRLLWQLPG</sequence>
<dbReference type="Gene3D" id="6.20.330.10">
    <property type="match status" value="1"/>
</dbReference>
<dbReference type="CDD" id="cd07023">
    <property type="entry name" value="S49_Sppa_N_C"/>
    <property type="match status" value="1"/>
</dbReference>
<dbReference type="Gene3D" id="3.90.226.10">
    <property type="entry name" value="2-enoyl-CoA Hydratase, Chain A, domain 1"/>
    <property type="match status" value="1"/>
</dbReference>
<name>A0ABT1D8S2_9PROT</name>
<dbReference type="InterPro" id="IPR029045">
    <property type="entry name" value="ClpP/crotonase-like_dom_sf"/>
</dbReference>
<feature type="domain" description="Peptidase S49" evidence="5">
    <location>
        <begin position="106"/>
        <end position="256"/>
    </location>
</feature>
<keyword evidence="4" id="KW-0720">Serine protease</keyword>